<accession>A0AAW0BF70</accession>
<gene>
    <name evidence="4" type="ORF">VNI00_016448</name>
</gene>
<keyword evidence="2" id="KW-0812">Transmembrane</keyword>
<evidence type="ECO:0000313" key="5">
    <source>
        <dbReference type="Proteomes" id="UP001383192"/>
    </source>
</evidence>
<name>A0AAW0BF70_9AGAR</name>
<feature type="region of interest" description="Disordered" evidence="1">
    <location>
        <begin position="807"/>
        <end position="839"/>
    </location>
</feature>
<dbReference type="AlphaFoldDB" id="A0AAW0BF70"/>
<dbReference type="InterPro" id="IPR045338">
    <property type="entry name" value="DUF6535"/>
</dbReference>
<dbReference type="Pfam" id="PF20153">
    <property type="entry name" value="DUF6535"/>
    <property type="match status" value="1"/>
</dbReference>
<proteinExistence type="predicted"/>
<dbReference type="EMBL" id="JAYKXP010000128">
    <property type="protein sequence ID" value="KAK7024282.1"/>
    <property type="molecule type" value="Genomic_DNA"/>
</dbReference>
<reference evidence="4 5" key="1">
    <citation type="submission" date="2024-01" db="EMBL/GenBank/DDBJ databases">
        <title>A draft genome for a cacao thread blight-causing isolate of Paramarasmius palmivorus.</title>
        <authorList>
            <person name="Baruah I.K."/>
            <person name="Bukari Y."/>
            <person name="Amoako-Attah I."/>
            <person name="Meinhardt L.W."/>
            <person name="Bailey B.A."/>
            <person name="Cohen S.P."/>
        </authorList>
    </citation>
    <scope>NUCLEOTIDE SEQUENCE [LARGE SCALE GENOMIC DNA]</scope>
    <source>
        <strain evidence="4 5">GH-12</strain>
    </source>
</reference>
<feature type="transmembrane region" description="Helical" evidence="2">
    <location>
        <begin position="94"/>
        <end position="117"/>
    </location>
</feature>
<feature type="transmembrane region" description="Helical" evidence="2">
    <location>
        <begin position="206"/>
        <end position="231"/>
    </location>
</feature>
<evidence type="ECO:0000313" key="4">
    <source>
        <dbReference type="EMBL" id="KAK7024282.1"/>
    </source>
</evidence>
<keyword evidence="2" id="KW-0472">Membrane</keyword>
<feature type="region of interest" description="Disordered" evidence="1">
    <location>
        <begin position="635"/>
        <end position="686"/>
    </location>
</feature>
<protein>
    <recommendedName>
        <fullName evidence="3">DUF6535 domain-containing protein</fullName>
    </recommendedName>
</protein>
<feature type="region of interest" description="Disordered" evidence="1">
    <location>
        <begin position="1"/>
        <end position="20"/>
    </location>
</feature>
<comment type="caution">
    <text evidence="4">The sequence shown here is derived from an EMBL/GenBank/DDBJ whole genome shotgun (WGS) entry which is preliminary data.</text>
</comment>
<feature type="compositionally biased region" description="Basic and acidic residues" evidence="1">
    <location>
        <begin position="671"/>
        <end position="680"/>
    </location>
</feature>
<feature type="region of interest" description="Disordered" evidence="1">
    <location>
        <begin position="863"/>
        <end position="884"/>
    </location>
</feature>
<keyword evidence="5" id="KW-1185">Reference proteome</keyword>
<feature type="transmembrane region" description="Helical" evidence="2">
    <location>
        <begin position="155"/>
        <end position="173"/>
    </location>
</feature>
<evidence type="ECO:0000256" key="2">
    <source>
        <dbReference type="SAM" id="Phobius"/>
    </source>
</evidence>
<keyword evidence="2" id="KW-1133">Transmembrane helix</keyword>
<feature type="region of interest" description="Disordered" evidence="1">
    <location>
        <begin position="699"/>
        <end position="745"/>
    </location>
</feature>
<evidence type="ECO:0000259" key="3">
    <source>
        <dbReference type="Pfam" id="PF20153"/>
    </source>
</evidence>
<feature type="domain" description="DUF6535" evidence="3">
    <location>
        <begin position="73"/>
        <end position="236"/>
    </location>
</feature>
<feature type="compositionally biased region" description="Gly residues" evidence="1">
    <location>
        <begin position="812"/>
        <end position="825"/>
    </location>
</feature>
<feature type="compositionally biased region" description="Gly residues" evidence="1">
    <location>
        <begin position="869"/>
        <end position="878"/>
    </location>
</feature>
<feature type="transmembrane region" description="Helical" evidence="2">
    <location>
        <begin position="237"/>
        <end position="259"/>
    </location>
</feature>
<sequence>MDPSREDSGKRRRKEEERMGEAYKQLKRELRHENWEQWKRRRDEEKKMKKEERTWEETEKWKKEVVEPAYEKLQAEVKKYDDGMVLGWKEDIDTLLVFAGLFSAVVTAFLIESYQWLSEDASVVLLTQIFQQLNGTQAQSAQFTPDASSIRINCFWFLSLIFSLTSALFGLLCKQWLREHQRDVPTRTVSENLALRQLRRDSFEKWGVASFLSALPILLEIALVLFFVGILDLLWTLQPIVFGICLAAISLSVGLYFLTTILPTITITRDQAQFIDTQDENNFHIHHHDFGQLAYQFICPYKSPQAWAIYKLFTTLPKPLLHFPFINNFTQTHLRPLWDHIHAQTSSWSTFDLRVIRQFDQEVLPMLFIPFQLQVYELRALQWAVTMFRDSPSVIPHLENVLRMLPRSVALSAVLDRWDIAMWEGKEGDVGEYLRYPNAFPTLPKPVMIDPPLHSQEGIELLFWHQLLNSFIEEHPSDVDHWQYQDFFLSNFEAHISSGVLTLSKTHRFPIPLPFATALWSHKVPQAQQLGLRLLRHFKESWEPSMGYDEERHNEERVAFANGLAAHICHSNPPSVLLTSKRGQAFIRSIHNEIIIRRLYSHRLFYRGWAEHFSNLGWIGALKKVQEVGKLPSDYFTPLPERDEDPPPSSQLPQLEPIRYSVDSTECPESDNPRDEDGERPPMPTDNVAERIDIQVQGPHDDTTADLTDGTLVPGSADPGGSGLQALNENNALPLDSDEPHTPRRMVAEGTNPGDSDIQVAASYGVTEGVLVSAGDNEPAVLRKAVPPDTDTDRFTQAPENGAQAASLSFEGQGGPTGFDHGGAGIVDTGGAAADSGQDTHTVSDNISLAILEPPDLRAAGIRSSRQGDGVGGDGVSGRLGWNPTNDPNALRVYWFRP</sequence>
<dbReference type="Proteomes" id="UP001383192">
    <property type="component" value="Unassembled WGS sequence"/>
</dbReference>
<evidence type="ECO:0000256" key="1">
    <source>
        <dbReference type="SAM" id="MobiDB-lite"/>
    </source>
</evidence>
<organism evidence="4 5">
    <name type="scientific">Paramarasmius palmivorus</name>
    <dbReference type="NCBI Taxonomy" id="297713"/>
    <lineage>
        <taxon>Eukaryota</taxon>
        <taxon>Fungi</taxon>
        <taxon>Dikarya</taxon>
        <taxon>Basidiomycota</taxon>
        <taxon>Agaricomycotina</taxon>
        <taxon>Agaricomycetes</taxon>
        <taxon>Agaricomycetidae</taxon>
        <taxon>Agaricales</taxon>
        <taxon>Marasmiineae</taxon>
        <taxon>Marasmiaceae</taxon>
        <taxon>Paramarasmius</taxon>
    </lineage>
</organism>